<dbReference type="PANTHER" id="PTHR42760">
    <property type="entry name" value="SHORT-CHAIN DEHYDROGENASES/REDUCTASES FAMILY MEMBER"/>
    <property type="match status" value="1"/>
</dbReference>
<dbReference type="InterPro" id="IPR036291">
    <property type="entry name" value="NAD(P)-bd_dom_sf"/>
</dbReference>
<evidence type="ECO:0000256" key="1">
    <source>
        <dbReference type="ARBA" id="ARBA00006484"/>
    </source>
</evidence>
<evidence type="ECO:0000313" key="3">
    <source>
        <dbReference type="Proteomes" id="UP000502005"/>
    </source>
</evidence>
<dbReference type="AlphaFoldDB" id="A0A6B9GAS9"/>
<dbReference type="Pfam" id="PF13561">
    <property type="entry name" value="adh_short_C2"/>
    <property type="match status" value="1"/>
</dbReference>
<dbReference type="GO" id="GO:0016616">
    <property type="term" value="F:oxidoreductase activity, acting on the CH-OH group of donors, NAD or NADP as acceptor"/>
    <property type="evidence" value="ECO:0007669"/>
    <property type="project" value="TreeGrafter"/>
</dbReference>
<dbReference type="PROSITE" id="PS00061">
    <property type="entry name" value="ADH_SHORT"/>
    <property type="match status" value="1"/>
</dbReference>
<geneLocation type="plasmid" evidence="3">
    <name>pne1b</name>
</geneLocation>
<sequence>MKGKLEGKTALVIGGSRGIGHSIVGELNQLGAKVVYTSRQPASELFRGNNTPLFIAADSGDTEALVRAVGQAGEQSGSIDVLVYNAGILVTGIIDDFSIADLDRMLAVNVRGPFVAIKAALPYLNRGGRIITIGSIAGDAARGPGSTVYGMTKAAVERMVRGLAWDLASRGITINDVQPGPVATDMTPAQGELAKRLRDMHPQSRLGEPDDIAGMVGWLAAEASSYVNGAALRIDGGFSA</sequence>
<name>A0A6B9GAS9_PANCY</name>
<dbReference type="SUPFAM" id="SSF51735">
    <property type="entry name" value="NAD(P)-binding Rossmann-fold domains"/>
    <property type="match status" value="1"/>
</dbReference>
<dbReference type="Proteomes" id="UP000502005">
    <property type="component" value="Plasmid pNE1B"/>
</dbReference>
<dbReference type="PANTHER" id="PTHR42760:SF50">
    <property type="entry name" value="SHORT-CHAIN DEHYDROGENASE-RELATED"/>
    <property type="match status" value="1"/>
</dbReference>
<keyword evidence="2" id="KW-0614">Plasmid</keyword>
<protein>
    <submittedName>
        <fullName evidence="2">Oxidoreductase</fullName>
    </submittedName>
</protein>
<dbReference type="PRINTS" id="PR00080">
    <property type="entry name" value="SDRFAMILY"/>
</dbReference>
<reference evidence="2 3" key="1">
    <citation type="submission" date="2017-11" db="EMBL/GenBank/DDBJ databases">
        <title>Genome sequence of Pantoea cypripedii NE1.</title>
        <authorList>
            <person name="Nascimento F.X."/>
        </authorList>
    </citation>
    <scope>NUCLEOTIDE SEQUENCE [LARGE SCALE GENOMIC DNA]</scope>
    <source>
        <strain evidence="2 3">NE1</strain>
        <plasmid evidence="3">pne1b</plasmid>
    </source>
</reference>
<organism evidence="2 3">
    <name type="scientific">Pantoea cypripedii</name>
    <name type="common">Pectobacterium cypripedii</name>
    <name type="synonym">Erwinia cypripedii</name>
    <dbReference type="NCBI Taxonomy" id="55209"/>
    <lineage>
        <taxon>Bacteria</taxon>
        <taxon>Pseudomonadati</taxon>
        <taxon>Pseudomonadota</taxon>
        <taxon>Gammaproteobacteria</taxon>
        <taxon>Enterobacterales</taxon>
        <taxon>Erwiniaceae</taxon>
        <taxon>Pantoea</taxon>
    </lineage>
</organism>
<dbReference type="InterPro" id="IPR002347">
    <property type="entry name" value="SDR_fam"/>
</dbReference>
<dbReference type="Gene3D" id="3.40.50.720">
    <property type="entry name" value="NAD(P)-binding Rossmann-like Domain"/>
    <property type="match status" value="1"/>
</dbReference>
<accession>A0A6B9GAS9</accession>
<dbReference type="FunFam" id="3.40.50.720:FF:000084">
    <property type="entry name" value="Short-chain dehydrogenase reductase"/>
    <property type="match status" value="1"/>
</dbReference>
<gene>
    <name evidence="2" type="ORF">CUN67_26165</name>
</gene>
<dbReference type="InterPro" id="IPR020904">
    <property type="entry name" value="Sc_DH/Rdtase_CS"/>
</dbReference>
<dbReference type="RefSeq" id="WP_208718345.1">
    <property type="nucleotide sequence ID" value="NZ_CP024770.1"/>
</dbReference>
<dbReference type="PRINTS" id="PR00081">
    <property type="entry name" value="GDHRDH"/>
</dbReference>
<proteinExistence type="inferred from homology"/>
<comment type="similarity">
    <text evidence="1">Belongs to the short-chain dehydrogenases/reductases (SDR) family.</text>
</comment>
<dbReference type="CDD" id="cd05233">
    <property type="entry name" value="SDR_c"/>
    <property type="match status" value="1"/>
</dbReference>
<dbReference type="EMBL" id="CP024770">
    <property type="protein sequence ID" value="QGY32460.1"/>
    <property type="molecule type" value="Genomic_DNA"/>
</dbReference>
<evidence type="ECO:0000313" key="2">
    <source>
        <dbReference type="EMBL" id="QGY32460.1"/>
    </source>
</evidence>